<dbReference type="InterPro" id="IPR051063">
    <property type="entry name" value="PDI"/>
</dbReference>
<dbReference type="InterPro" id="IPR013766">
    <property type="entry name" value="Thioredoxin_domain"/>
</dbReference>
<evidence type="ECO:0000259" key="10">
    <source>
        <dbReference type="PROSITE" id="PS51352"/>
    </source>
</evidence>
<evidence type="ECO:0000313" key="12">
    <source>
        <dbReference type="Proteomes" id="UP000694562"/>
    </source>
</evidence>
<evidence type="ECO:0000256" key="1">
    <source>
        <dbReference type="ARBA" id="ARBA00001182"/>
    </source>
</evidence>
<feature type="domain" description="Thioredoxin" evidence="10">
    <location>
        <begin position="186"/>
        <end position="312"/>
    </location>
</feature>
<keyword evidence="7" id="KW-1015">Disulfide bond</keyword>
<organism evidence="11 12">
    <name type="scientific">Falco tinnunculus</name>
    <name type="common">Common kestrel</name>
    <dbReference type="NCBI Taxonomy" id="100819"/>
    <lineage>
        <taxon>Eukaryota</taxon>
        <taxon>Metazoa</taxon>
        <taxon>Chordata</taxon>
        <taxon>Craniata</taxon>
        <taxon>Vertebrata</taxon>
        <taxon>Euteleostomi</taxon>
        <taxon>Archelosauria</taxon>
        <taxon>Archosauria</taxon>
        <taxon>Dinosauria</taxon>
        <taxon>Saurischia</taxon>
        <taxon>Theropoda</taxon>
        <taxon>Coelurosauria</taxon>
        <taxon>Aves</taxon>
        <taxon>Neognathae</taxon>
        <taxon>Neoaves</taxon>
        <taxon>Telluraves</taxon>
        <taxon>Australaves</taxon>
        <taxon>Falconiformes</taxon>
        <taxon>Falconidae</taxon>
        <taxon>Falco</taxon>
    </lineage>
</organism>
<dbReference type="InterPro" id="IPR036249">
    <property type="entry name" value="Thioredoxin-like_sf"/>
</dbReference>
<evidence type="ECO:0000313" key="11">
    <source>
        <dbReference type="Ensembl" id="ENSFTIP00000003080.1"/>
    </source>
</evidence>
<dbReference type="Ensembl" id="ENSFTIT00000003224.1">
    <property type="protein sequence ID" value="ENSFTIP00000003080.1"/>
    <property type="gene ID" value="ENSFTIG00000002130.1"/>
</dbReference>
<dbReference type="PRINTS" id="PR00421">
    <property type="entry name" value="THIOREDOXIN"/>
</dbReference>
<dbReference type="OrthoDB" id="74910at2759"/>
<dbReference type="Pfam" id="PF00085">
    <property type="entry name" value="Thioredoxin"/>
    <property type="match status" value="3"/>
</dbReference>
<keyword evidence="5" id="KW-0677">Repeat</keyword>
<dbReference type="InterPro" id="IPR017937">
    <property type="entry name" value="Thioredoxin_CS"/>
</dbReference>
<keyword evidence="12" id="KW-1185">Reference proteome</keyword>
<dbReference type="PANTHER" id="PTHR45672:SF2">
    <property type="entry name" value="PROTEIN DISULFIDE-ISOMERASE A5"/>
    <property type="match status" value="1"/>
</dbReference>
<dbReference type="PANTHER" id="PTHR45672">
    <property type="entry name" value="PROTEIN DISULFIDE-ISOMERASE C17H9.14C-RELATED"/>
    <property type="match status" value="1"/>
</dbReference>
<dbReference type="CDD" id="cd03067">
    <property type="entry name" value="PDI_b_PDIR_N"/>
    <property type="match status" value="1"/>
</dbReference>
<evidence type="ECO:0000256" key="4">
    <source>
        <dbReference type="ARBA" id="ARBA00022729"/>
    </source>
</evidence>
<dbReference type="GO" id="GO:0006457">
    <property type="term" value="P:protein folding"/>
    <property type="evidence" value="ECO:0007669"/>
    <property type="project" value="TreeGrafter"/>
</dbReference>
<dbReference type="CDD" id="cd02997">
    <property type="entry name" value="PDI_a_PDIR"/>
    <property type="match status" value="3"/>
</dbReference>
<protein>
    <recommendedName>
        <fullName evidence="9">Protein disulfide-isomerase A5</fullName>
        <ecNumber evidence="3">5.3.4.1</ecNumber>
    </recommendedName>
</protein>
<dbReference type="AlphaFoldDB" id="A0A8C4TWL4"/>
<accession>A0A8C4TWL4</accession>
<evidence type="ECO:0000256" key="9">
    <source>
        <dbReference type="ARBA" id="ARBA00074921"/>
    </source>
</evidence>
<keyword evidence="6" id="KW-0256">Endoplasmic reticulum</keyword>
<dbReference type="PROSITE" id="PS51352">
    <property type="entry name" value="THIOREDOXIN_2"/>
    <property type="match status" value="3"/>
</dbReference>
<evidence type="ECO:0000256" key="7">
    <source>
        <dbReference type="ARBA" id="ARBA00023157"/>
    </source>
</evidence>
<feature type="domain" description="Thioredoxin" evidence="10">
    <location>
        <begin position="313"/>
        <end position="429"/>
    </location>
</feature>
<evidence type="ECO:0000256" key="2">
    <source>
        <dbReference type="ARBA" id="ARBA00006347"/>
    </source>
</evidence>
<name>A0A8C4TWL4_FALTI</name>
<dbReference type="GO" id="GO:0005783">
    <property type="term" value="C:endoplasmic reticulum"/>
    <property type="evidence" value="ECO:0007669"/>
    <property type="project" value="TreeGrafter"/>
</dbReference>
<dbReference type="FunFam" id="3.40.30.10:FF:000029">
    <property type="entry name" value="protein disulfide-isomerase A5 isoform X2"/>
    <property type="match status" value="3"/>
</dbReference>
<sequence>MITSGNTLQGEQVLVPKPPFQLTFLRLCFLSPYSPLTPDQDQQKLSKTLKKKSSRRRLFARRLSRVFLPAFVCSLKLSPLIEKISDHKDFKKLLRTRNNVLVLYSKSAAAAESSLRLLSSVAQEVKGRGTISWIDCGDTESRKLCKKMKVDPNSKEKGVELLHYKDGAFHTEYNRAVTLKSMVAFLKDPEGAPLWEEDPEAKDVVHVDSEKELRRLLKKEDRPLLMMFYAPWCGVCKRMMPSYQQAATELKGKYVLAGMNVYSAEFERIKEEYNVRGYPTICYFEKGKFLFHFENYGATAADIAEWLKNPQAPQPQAPETPWADEENAVYHLTDEDFDKFIKDHSSVLVMFHAPWCGHCKKMKPEYEKAAEFLHVASDSPGVLAAVDATVNKALAERYHISGFPTVKYFKDGEEKYTLPHLRTKKKIIDWLLNPEAPPPPEPAWEEKQTSVIHLAGEDFRESLKKKKHTLVMFYAPWCPHCKNAIPHFTTAAEIFKEDRKIAYAAVDCAKGQNHDLCKQEGVDGYPTFNYYNYGKFMEKYTGERRESGFTTFMRTLRERDHERVGKKKDEL</sequence>
<keyword evidence="8" id="KW-0413">Isomerase</keyword>
<keyword evidence="4" id="KW-0732">Signal</keyword>
<evidence type="ECO:0000256" key="6">
    <source>
        <dbReference type="ARBA" id="ARBA00022824"/>
    </source>
</evidence>
<dbReference type="Gene3D" id="3.40.30.10">
    <property type="entry name" value="Glutaredoxin"/>
    <property type="match status" value="4"/>
</dbReference>
<reference evidence="11" key="1">
    <citation type="submission" date="2025-08" db="UniProtKB">
        <authorList>
            <consortium name="Ensembl"/>
        </authorList>
    </citation>
    <scope>IDENTIFICATION</scope>
</reference>
<dbReference type="Proteomes" id="UP000694562">
    <property type="component" value="Unplaced"/>
</dbReference>
<proteinExistence type="inferred from homology"/>
<dbReference type="OMA" id="FCKKMKP"/>
<dbReference type="EC" id="5.3.4.1" evidence="3"/>
<dbReference type="SUPFAM" id="SSF52833">
    <property type="entry name" value="Thioredoxin-like"/>
    <property type="match status" value="4"/>
</dbReference>
<evidence type="ECO:0000256" key="8">
    <source>
        <dbReference type="ARBA" id="ARBA00023235"/>
    </source>
</evidence>
<dbReference type="PROSITE" id="PS00194">
    <property type="entry name" value="THIOREDOXIN_1"/>
    <property type="match status" value="1"/>
</dbReference>
<feature type="domain" description="Thioredoxin" evidence="10">
    <location>
        <begin position="430"/>
        <end position="558"/>
    </location>
</feature>
<dbReference type="InterPro" id="IPR046374">
    <property type="entry name" value="PDI_a_PDIR"/>
</dbReference>
<dbReference type="GO" id="GO:0003756">
    <property type="term" value="F:protein disulfide isomerase activity"/>
    <property type="evidence" value="ECO:0007669"/>
    <property type="project" value="UniProtKB-EC"/>
</dbReference>
<comment type="catalytic activity">
    <reaction evidence="1">
        <text>Catalyzes the rearrangement of -S-S- bonds in proteins.</text>
        <dbReference type="EC" id="5.3.4.1"/>
    </reaction>
</comment>
<dbReference type="FunFam" id="3.40.30.10:FF:000105">
    <property type="entry name" value="protein disulfide-isomerase A5 isoform X2"/>
    <property type="match status" value="1"/>
</dbReference>
<comment type="similarity">
    <text evidence="2">Belongs to the protein disulfide isomerase family.</text>
</comment>
<dbReference type="InterPro" id="IPR041865">
    <property type="entry name" value="PDI_b_PDIR_N"/>
</dbReference>
<evidence type="ECO:0000256" key="3">
    <source>
        <dbReference type="ARBA" id="ARBA00012723"/>
    </source>
</evidence>
<evidence type="ECO:0000256" key="5">
    <source>
        <dbReference type="ARBA" id="ARBA00022737"/>
    </source>
</evidence>
<reference evidence="11" key="2">
    <citation type="submission" date="2025-09" db="UniProtKB">
        <authorList>
            <consortium name="Ensembl"/>
        </authorList>
    </citation>
    <scope>IDENTIFICATION</scope>
</reference>